<feature type="transmembrane region" description="Helical" evidence="5">
    <location>
        <begin position="379"/>
        <end position="395"/>
    </location>
</feature>
<feature type="transmembrane region" description="Helical" evidence="5">
    <location>
        <begin position="306"/>
        <end position="333"/>
    </location>
</feature>
<evidence type="ECO:0000313" key="8">
    <source>
        <dbReference type="WBParaSite" id="Hba_11062"/>
    </source>
</evidence>
<sequence length="510" mass="58623">MGRVSTRSLDERGQIKVLSTTGYTVKQIADVVKRSRKAIMNFLRHQEEYGTKKSSGRPGKMNGHEKRKFCGLRRITRSASLEPVGLVALMLQKLRCGECWTSCPQLTQGYKDERLCWVIFSDEKKFNLDGPDGCHSYWRDLHNATIHASRSTKTWLEDNYVDTMDWYSCSPDLNPMKNLWAILIRRIYADNRNFETAKDLQSAISKAWNELDESVINRNATYYNRKKNKKQKTGTAFAALLYAILFVKETHFPQSYGFEYSQFDNSSSDLSQSEQNLVQNSDSILYRFKENICSLFKVLTEPRPGWARLCLIMSLLFVFVEFLALDSSLLFLLVKRQPFAWSDRLFSYFSLIRGFLLSLGMIICPLSLTLVHWLGKDSLMIIFGIAASSISYFLISQAETTTEIFMNAFSNSTGFIMWCNWTRLSCFSTKNGSKGSNCSITYCCVHILMRPQWKMAKLIKQQQQNHIQTDEEVIERPMSSEGEVEENILNTAVEVGLQFESPRGNEIVIT</sequence>
<accession>A0A1I7X0V8</accession>
<evidence type="ECO:0000313" key="7">
    <source>
        <dbReference type="Proteomes" id="UP000095283"/>
    </source>
</evidence>
<dbReference type="GO" id="GO:0016020">
    <property type="term" value="C:membrane"/>
    <property type="evidence" value="ECO:0007669"/>
    <property type="project" value="UniProtKB-SubCell"/>
</dbReference>
<dbReference type="Proteomes" id="UP000095283">
    <property type="component" value="Unplaced"/>
</dbReference>
<name>A0A1I7X0V8_HETBA</name>
<protein>
    <submittedName>
        <fullName evidence="8">HTH_Tnp_Tc3_1 domain-containing protein</fullName>
    </submittedName>
</protein>
<dbReference type="WBParaSite" id="Hba_11062">
    <property type="protein sequence ID" value="Hba_11062"/>
    <property type="gene ID" value="Hba_11062"/>
</dbReference>
<keyword evidence="4 5" id="KW-0472">Membrane</keyword>
<dbReference type="PANTHER" id="PTHR23507:SF6">
    <property type="entry name" value="PROTON-COUPLED FOLATE TRANSPORTER"/>
    <property type="match status" value="1"/>
</dbReference>
<organism evidence="7 8">
    <name type="scientific">Heterorhabditis bacteriophora</name>
    <name type="common">Entomopathogenic nematode worm</name>
    <dbReference type="NCBI Taxonomy" id="37862"/>
    <lineage>
        <taxon>Eukaryota</taxon>
        <taxon>Metazoa</taxon>
        <taxon>Ecdysozoa</taxon>
        <taxon>Nematoda</taxon>
        <taxon>Chromadorea</taxon>
        <taxon>Rhabditida</taxon>
        <taxon>Rhabditina</taxon>
        <taxon>Rhabditomorpha</taxon>
        <taxon>Strongyloidea</taxon>
        <taxon>Heterorhabditidae</taxon>
        <taxon>Heterorhabditis</taxon>
    </lineage>
</organism>
<evidence type="ECO:0000256" key="4">
    <source>
        <dbReference type="ARBA" id="ARBA00023136"/>
    </source>
</evidence>
<dbReference type="InterPro" id="IPR036397">
    <property type="entry name" value="RNaseH_sf"/>
</dbReference>
<dbReference type="GO" id="GO:0003677">
    <property type="term" value="F:DNA binding"/>
    <property type="evidence" value="ECO:0007669"/>
    <property type="project" value="InterPro"/>
</dbReference>
<proteinExistence type="predicted"/>
<evidence type="ECO:0000256" key="5">
    <source>
        <dbReference type="SAM" id="Phobius"/>
    </source>
</evidence>
<dbReference type="Gene3D" id="3.30.420.10">
    <property type="entry name" value="Ribonuclease H-like superfamily/Ribonuclease H"/>
    <property type="match status" value="1"/>
</dbReference>
<keyword evidence="7" id="KW-1185">Reference proteome</keyword>
<evidence type="ECO:0000259" key="6">
    <source>
        <dbReference type="Pfam" id="PF11427"/>
    </source>
</evidence>
<dbReference type="PANTHER" id="PTHR23507">
    <property type="entry name" value="ZGC:174356"/>
    <property type="match status" value="1"/>
</dbReference>
<evidence type="ECO:0000256" key="1">
    <source>
        <dbReference type="ARBA" id="ARBA00004141"/>
    </source>
</evidence>
<evidence type="ECO:0000256" key="2">
    <source>
        <dbReference type="ARBA" id="ARBA00022692"/>
    </source>
</evidence>
<reference evidence="8" key="1">
    <citation type="submission" date="2016-11" db="UniProtKB">
        <authorList>
            <consortium name="WormBaseParasite"/>
        </authorList>
    </citation>
    <scope>IDENTIFICATION</scope>
</reference>
<comment type="subcellular location">
    <subcellularLocation>
        <location evidence="1">Membrane</location>
        <topology evidence="1">Multi-pass membrane protein</topology>
    </subcellularLocation>
</comment>
<evidence type="ECO:0000256" key="3">
    <source>
        <dbReference type="ARBA" id="ARBA00022989"/>
    </source>
</evidence>
<keyword evidence="2 5" id="KW-0812">Transmembrane</keyword>
<dbReference type="Pfam" id="PF11427">
    <property type="entry name" value="HTH_Tnp_Tc3_1"/>
    <property type="match status" value="1"/>
</dbReference>
<feature type="domain" description="Tc3 transposase DNA binding" evidence="6">
    <location>
        <begin position="8"/>
        <end position="51"/>
    </location>
</feature>
<feature type="transmembrane region" description="Helical" evidence="5">
    <location>
        <begin position="345"/>
        <end position="373"/>
    </location>
</feature>
<dbReference type="Gene3D" id="1.10.10.60">
    <property type="entry name" value="Homeodomain-like"/>
    <property type="match status" value="1"/>
</dbReference>
<dbReference type="AlphaFoldDB" id="A0A1I7X0V8"/>
<dbReference type="GO" id="GO:0022857">
    <property type="term" value="F:transmembrane transporter activity"/>
    <property type="evidence" value="ECO:0007669"/>
    <property type="project" value="TreeGrafter"/>
</dbReference>
<dbReference type="InterPro" id="IPR025898">
    <property type="entry name" value="Tc3_transposase_DNA-bd_dom"/>
</dbReference>
<keyword evidence="3 5" id="KW-1133">Transmembrane helix</keyword>